<sequence>ATAPSLVSSRFIRQRLLWPQHRLEALLAARPCSKPPAACSAHLSASPSSSRPQACELEPNQPLDLSARHGSPSRSATMRSSEYKPRICRRDSNLLPSPLLVAFKLNGCSPSLPVRVAHQRTVWNTSAQEDPVLPAQSAAIGRYLVSASARAFALKFAVITGLRFCPAASGKRPSDSTLRLQRRARRCSRRLGMADSDTKVHSWRVIHERSAYLIPAPSPLHKPSTSQRFRPAASGVVPGLKSTDFDASPPTLKAFLASLILASRLNAVPNRQCRQHFRGRCFCRTTPRRTAKVPPTWTNLLPWQIKSRGTLHPDAMRHQRHLMAKVLPPEANAWLE</sequence>
<gene>
    <name evidence="2" type="ORF">MCHLO_01548</name>
</gene>
<name>A0ABQ0L0E0_MYCCL</name>
<feature type="non-terminal residue" evidence="2">
    <location>
        <position position="1"/>
    </location>
</feature>
<proteinExistence type="predicted"/>
<dbReference type="EMBL" id="DF839432">
    <property type="protein sequence ID" value="GAT43884.1"/>
    <property type="molecule type" value="Genomic_DNA"/>
</dbReference>
<evidence type="ECO:0000313" key="3">
    <source>
        <dbReference type="Proteomes" id="UP000815677"/>
    </source>
</evidence>
<feature type="compositionally biased region" description="Low complexity" evidence="1">
    <location>
        <begin position="39"/>
        <end position="54"/>
    </location>
</feature>
<feature type="region of interest" description="Disordered" evidence="1">
    <location>
        <begin position="39"/>
        <end position="82"/>
    </location>
</feature>
<evidence type="ECO:0000256" key="1">
    <source>
        <dbReference type="SAM" id="MobiDB-lite"/>
    </source>
</evidence>
<protein>
    <submittedName>
        <fullName evidence="2">Uncharacterized protein</fullName>
    </submittedName>
</protein>
<dbReference type="Proteomes" id="UP000815677">
    <property type="component" value="Unassembled WGS sequence"/>
</dbReference>
<accession>A0ABQ0L0E0</accession>
<keyword evidence="3" id="KW-1185">Reference proteome</keyword>
<reference evidence="2" key="1">
    <citation type="submission" date="2014-09" db="EMBL/GenBank/DDBJ databases">
        <title>Genome sequence of the luminous mushroom Mycena chlorophos for searching fungal bioluminescence genes.</title>
        <authorList>
            <person name="Tanaka Y."/>
            <person name="Kasuga D."/>
            <person name="Oba Y."/>
            <person name="Hase S."/>
            <person name="Sato K."/>
            <person name="Oba Y."/>
            <person name="Sakakibara Y."/>
        </authorList>
    </citation>
    <scope>NUCLEOTIDE SEQUENCE</scope>
</reference>
<evidence type="ECO:0000313" key="2">
    <source>
        <dbReference type="EMBL" id="GAT43884.1"/>
    </source>
</evidence>
<organism evidence="2 3">
    <name type="scientific">Mycena chlorophos</name>
    <name type="common">Agaric fungus</name>
    <name type="synonym">Agaricus chlorophos</name>
    <dbReference type="NCBI Taxonomy" id="658473"/>
    <lineage>
        <taxon>Eukaryota</taxon>
        <taxon>Fungi</taxon>
        <taxon>Dikarya</taxon>
        <taxon>Basidiomycota</taxon>
        <taxon>Agaricomycotina</taxon>
        <taxon>Agaricomycetes</taxon>
        <taxon>Agaricomycetidae</taxon>
        <taxon>Agaricales</taxon>
        <taxon>Marasmiineae</taxon>
        <taxon>Mycenaceae</taxon>
        <taxon>Mycena</taxon>
    </lineage>
</organism>